<evidence type="ECO:0000256" key="4">
    <source>
        <dbReference type="SAM" id="MobiDB-lite"/>
    </source>
</evidence>
<dbReference type="Proteomes" id="UP000295621">
    <property type="component" value="Unassembled WGS sequence"/>
</dbReference>
<dbReference type="AlphaFoldDB" id="A0A4R4RWS5"/>
<evidence type="ECO:0000313" key="6">
    <source>
        <dbReference type="EMBL" id="TDC54174.1"/>
    </source>
</evidence>
<proteinExistence type="predicted"/>
<keyword evidence="2" id="KW-0238">DNA-binding</keyword>
<gene>
    <name evidence="6" type="ORF">E1212_03305</name>
</gene>
<dbReference type="InterPro" id="IPR050204">
    <property type="entry name" value="AraC_XylS_family_regulators"/>
</dbReference>
<dbReference type="PANTHER" id="PTHR46796:SF13">
    <property type="entry name" value="HTH-TYPE TRANSCRIPTIONAL ACTIVATOR RHAS"/>
    <property type="match status" value="1"/>
</dbReference>
<evidence type="ECO:0000256" key="1">
    <source>
        <dbReference type="ARBA" id="ARBA00023015"/>
    </source>
</evidence>
<evidence type="ECO:0000259" key="5">
    <source>
        <dbReference type="PROSITE" id="PS01124"/>
    </source>
</evidence>
<keyword evidence="1" id="KW-0805">Transcription regulation</keyword>
<name>A0A4R4RWS5_9ACTN</name>
<dbReference type="GO" id="GO:0003700">
    <property type="term" value="F:DNA-binding transcription factor activity"/>
    <property type="evidence" value="ECO:0007669"/>
    <property type="project" value="InterPro"/>
</dbReference>
<dbReference type="RefSeq" id="WP_131979077.1">
    <property type="nucleotide sequence ID" value="NZ_SMKL01000005.1"/>
</dbReference>
<organism evidence="6 7">
    <name type="scientific">Jiangella ureilytica</name>
    <dbReference type="NCBI Taxonomy" id="2530374"/>
    <lineage>
        <taxon>Bacteria</taxon>
        <taxon>Bacillati</taxon>
        <taxon>Actinomycetota</taxon>
        <taxon>Actinomycetes</taxon>
        <taxon>Jiangellales</taxon>
        <taxon>Jiangellaceae</taxon>
        <taxon>Jiangella</taxon>
    </lineage>
</organism>
<dbReference type="OrthoDB" id="241790at2"/>
<protein>
    <submittedName>
        <fullName evidence="6">AraC family transcriptional regulator</fullName>
    </submittedName>
</protein>
<dbReference type="Gene3D" id="1.10.10.60">
    <property type="entry name" value="Homeodomain-like"/>
    <property type="match status" value="2"/>
</dbReference>
<reference evidence="6 7" key="1">
    <citation type="submission" date="2019-02" db="EMBL/GenBank/DDBJ databases">
        <title>Draft genome sequences of novel Actinobacteria.</title>
        <authorList>
            <person name="Sahin N."/>
            <person name="Ay H."/>
            <person name="Saygin H."/>
        </authorList>
    </citation>
    <scope>NUCLEOTIDE SEQUENCE [LARGE SCALE GENOMIC DNA]</scope>
    <source>
        <strain evidence="6 7">KC603</strain>
    </source>
</reference>
<dbReference type="InterPro" id="IPR009057">
    <property type="entry name" value="Homeodomain-like_sf"/>
</dbReference>
<sequence length="323" mass="34250">MDALTDLLGDVRAHGALVCRTVLDPRWSVRFATGSELTLLAVVRGTAWILPPDGAAVRVGGGDVAVVRGPEPYIVAVDPAARPEDTVTLADYCAWSARAGAAGRTCDPGADGGTVVLTGSYDGAAGISERLLEALPRMLVIAETDCPCPMLDVVAAEIATERPGQQVVLDRLLDLMLVSTLRGWFDRPQARAPHWYRRLDDSPVSRALRLLHDDPGHPWTVASLAAAARVSRAFLAREFAAQVGAPPMGYLAGWRLGMAADLLRETDATIEAIARRVGYGSAFALSAAFKRRRGLTPSQHRAISRPSPRRAGPAADPATIPGA</sequence>
<dbReference type="Pfam" id="PF12833">
    <property type="entry name" value="HTH_18"/>
    <property type="match status" value="1"/>
</dbReference>
<dbReference type="InterPro" id="IPR032783">
    <property type="entry name" value="AraC_lig"/>
</dbReference>
<evidence type="ECO:0000313" key="7">
    <source>
        <dbReference type="Proteomes" id="UP000295621"/>
    </source>
</evidence>
<dbReference type="EMBL" id="SMKL01000005">
    <property type="protein sequence ID" value="TDC54174.1"/>
    <property type="molecule type" value="Genomic_DNA"/>
</dbReference>
<dbReference type="Pfam" id="PF12852">
    <property type="entry name" value="Cupin_6"/>
    <property type="match status" value="1"/>
</dbReference>
<dbReference type="PROSITE" id="PS01124">
    <property type="entry name" value="HTH_ARAC_FAMILY_2"/>
    <property type="match status" value="1"/>
</dbReference>
<evidence type="ECO:0000256" key="3">
    <source>
        <dbReference type="ARBA" id="ARBA00023163"/>
    </source>
</evidence>
<keyword evidence="7" id="KW-1185">Reference proteome</keyword>
<comment type="caution">
    <text evidence="6">The sequence shown here is derived from an EMBL/GenBank/DDBJ whole genome shotgun (WGS) entry which is preliminary data.</text>
</comment>
<accession>A0A4R4RWS5</accession>
<dbReference type="InterPro" id="IPR018060">
    <property type="entry name" value="HTH_AraC"/>
</dbReference>
<feature type="domain" description="HTH araC/xylS-type" evidence="5">
    <location>
        <begin position="205"/>
        <end position="303"/>
    </location>
</feature>
<dbReference type="InterPro" id="IPR018062">
    <property type="entry name" value="HTH_AraC-typ_CS"/>
</dbReference>
<dbReference type="PANTHER" id="PTHR46796">
    <property type="entry name" value="HTH-TYPE TRANSCRIPTIONAL ACTIVATOR RHAS-RELATED"/>
    <property type="match status" value="1"/>
</dbReference>
<feature type="region of interest" description="Disordered" evidence="4">
    <location>
        <begin position="295"/>
        <end position="323"/>
    </location>
</feature>
<evidence type="ECO:0000256" key="2">
    <source>
        <dbReference type="ARBA" id="ARBA00023125"/>
    </source>
</evidence>
<dbReference type="GO" id="GO:0043565">
    <property type="term" value="F:sequence-specific DNA binding"/>
    <property type="evidence" value="ECO:0007669"/>
    <property type="project" value="InterPro"/>
</dbReference>
<dbReference type="SUPFAM" id="SSF46689">
    <property type="entry name" value="Homeodomain-like"/>
    <property type="match status" value="2"/>
</dbReference>
<keyword evidence="3" id="KW-0804">Transcription</keyword>
<dbReference type="SMART" id="SM00342">
    <property type="entry name" value="HTH_ARAC"/>
    <property type="match status" value="1"/>
</dbReference>
<dbReference type="PROSITE" id="PS00041">
    <property type="entry name" value="HTH_ARAC_FAMILY_1"/>
    <property type="match status" value="1"/>
</dbReference>